<dbReference type="AlphaFoldDB" id="A0A8B8G4D7"/>
<dbReference type="RefSeq" id="XP_025418104.1">
    <property type="nucleotide sequence ID" value="XM_025562319.1"/>
</dbReference>
<dbReference type="PANTHER" id="PTHR45913:SF20">
    <property type="entry name" value="GENERAL TRANSCRIPTION FACTOR II-I REPEAT DOMAIN-CONTAINING PROTEIN 2"/>
    <property type="match status" value="1"/>
</dbReference>
<dbReference type="OrthoDB" id="6600612at2759"/>
<proteinExistence type="predicted"/>
<accession>A0A8B8G4D7</accession>
<dbReference type="Proteomes" id="UP000694846">
    <property type="component" value="Unplaced"/>
</dbReference>
<dbReference type="GO" id="GO:0046983">
    <property type="term" value="F:protein dimerization activity"/>
    <property type="evidence" value="ECO:0007669"/>
    <property type="project" value="InterPro"/>
</dbReference>
<evidence type="ECO:0000259" key="1">
    <source>
        <dbReference type="Pfam" id="PF05699"/>
    </source>
</evidence>
<organism evidence="2 3">
    <name type="scientific">Sipha flava</name>
    <name type="common">yellow sugarcane aphid</name>
    <dbReference type="NCBI Taxonomy" id="143950"/>
    <lineage>
        <taxon>Eukaryota</taxon>
        <taxon>Metazoa</taxon>
        <taxon>Ecdysozoa</taxon>
        <taxon>Arthropoda</taxon>
        <taxon>Hexapoda</taxon>
        <taxon>Insecta</taxon>
        <taxon>Pterygota</taxon>
        <taxon>Neoptera</taxon>
        <taxon>Paraneoptera</taxon>
        <taxon>Hemiptera</taxon>
        <taxon>Sternorrhyncha</taxon>
        <taxon>Aphidomorpha</taxon>
        <taxon>Aphidoidea</taxon>
        <taxon>Aphididae</taxon>
        <taxon>Sipha</taxon>
    </lineage>
</organism>
<dbReference type="GeneID" id="112688902"/>
<reference evidence="3" key="1">
    <citation type="submission" date="2025-08" db="UniProtKB">
        <authorList>
            <consortium name="RefSeq"/>
        </authorList>
    </citation>
    <scope>IDENTIFICATION</scope>
    <source>
        <tissue evidence="3">Whole body</tissue>
    </source>
</reference>
<name>A0A8B8G4D7_9HEMI</name>
<dbReference type="PANTHER" id="PTHR45913">
    <property type="entry name" value="EPM2A-INTERACTING PROTEIN 1"/>
    <property type="match status" value="1"/>
</dbReference>
<protein>
    <submittedName>
        <fullName evidence="3">EPM2A-interacting protein 1-like</fullName>
    </submittedName>
</protein>
<evidence type="ECO:0000313" key="3">
    <source>
        <dbReference type="RefSeq" id="XP_025418104.1"/>
    </source>
</evidence>
<gene>
    <name evidence="3" type="primary">LOC112688902</name>
</gene>
<dbReference type="SUPFAM" id="SSF53098">
    <property type="entry name" value="Ribonuclease H-like"/>
    <property type="match status" value="1"/>
</dbReference>
<feature type="domain" description="HAT C-terminal dimerisation" evidence="1">
    <location>
        <begin position="127"/>
        <end position="194"/>
    </location>
</feature>
<dbReference type="InterPro" id="IPR008906">
    <property type="entry name" value="HATC_C_dom"/>
</dbReference>
<evidence type="ECO:0000313" key="2">
    <source>
        <dbReference type="Proteomes" id="UP000694846"/>
    </source>
</evidence>
<dbReference type="Pfam" id="PF05699">
    <property type="entry name" value="Dimer_Tnp_hAT"/>
    <property type="match status" value="1"/>
</dbReference>
<sequence>MNWAYFSIALDESTDVSNVVTDGAKSMVGKNIGFVGLLRKSDINLPAIHCIIHQEALYVIKQGFDNEFNFEHCITHIDELIVEFKRRFEEVELMRPQINLFNNPMAVEIEKQDPSLQLELCELQTNPFLSAKEIDVSFWKTLPVEKYPILRDFALKMFSMFGTTYICECTFSNLKHIKSKERNRLTDETLGHLLKVSTTEIEVDFTKLSIGKSHPQVSH</sequence>
<keyword evidence="2" id="KW-1185">Reference proteome</keyword>
<dbReference type="InterPro" id="IPR012337">
    <property type="entry name" value="RNaseH-like_sf"/>
</dbReference>